<gene>
    <name evidence="9" type="ORF">EVOR1521_LOCUS31966</name>
</gene>
<evidence type="ECO:0000256" key="1">
    <source>
        <dbReference type="ARBA" id="ARBA00004141"/>
    </source>
</evidence>
<feature type="signal peptide" evidence="7">
    <location>
        <begin position="1"/>
        <end position="19"/>
    </location>
</feature>
<proteinExistence type="predicted"/>
<dbReference type="AlphaFoldDB" id="A0AA36JT74"/>
<keyword evidence="10" id="KW-1185">Reference proteome</keyword>
<evidence type="ECO:0000256" key="2">
    <source>
        <dbReference type="ARBA" id="ARBA00022692"/>
    </source>
</evidence>
<keyword evidence="4 6" id="KW-1133">Transmembrane helix</keyword>
<comment type="caution">
    <text evidence="9">The sequence shown here is derived from an EMBL/GenBank/DDBJ whole genome shotgun (WGS) entry which is preliminary data.</text>
</comment>
<feature type="chain" id="PRO_5041321401" description="GOST seven transmembrane domain-containing protein" evidence="7">
    <location>
        <begin position="20"/>
        <end position="415"/>
    </location>
</feature>
<evidence type="ECO:0000259" key="8">
    <source>
        <dbReference type="Pfam" id="PF06814"/>
    </source>
</evidence>
<dbReference type="Proteomes" id="UP001178507">
    <property type="component" value="Unassembled WGS sequence"/>
</dbReference>
<feature type="transmembrane region" description="Helical" evidence="6">
    <location>
        <begin position="192"/>
        <end position="210"/>
    </location>
</feature>
<dbReference type="GO" id="GO:0016020">
    <property type="term" value="C:membrane"/>
    <property type="evidence" value="ECO:0007669"/>
    <property type="project" value="UniProtKB-SubCell"/>
</dbReference>
<evidence type="ECO:0000256" key="7">
    <source>
        <dbReference type="SAM" id="SignalP"/>
    </source>
</evidence>
<protein>
    <recommendedName>
        <fullName evidence="8">GOST seven transmembrane domain-containing protein</fullName>
    </recommendedName>
</protein>
<reference evidence="9" key="1">
    <citation type="submission" date="2023-08" db="EMBL/GenBank/DDBJ databases">
        <authorList>
            <person name="Chen Y."/>
            <person name="Shah S."/>
            <person name="Dougan E. K."/>
            <person name="Thang M."/>
            <person name="Chan C."/>
        </authorList>
    </citation>
    <scope>NUCLEOTIDE SEQUENCE</scope>
</reference>
<dbReference type="PANTHER" id="PTHR21229">
    <property type="entry name" value="LUNG SEVEN TRANSMEMBRANE RECEPTOR"/>
    <property type="match status" value="1"/>
</dbReference>
<keyword evidence="5 6" id="KW-0472">Membrane</keyword>
<keyword evidence="3 7" id="KW-0732">Signal</keyword>
<organism evidence="9 10">
    <name type="scientific">Effrenium voratum</name>
    <dbReference type="NCBI Taxonomy" id="2562239"/>
    <lineage>
        <taxon>Eukaryota</taxon>
        <taxon>Sar</taxon>
        <taxon>Alveolata</taxon>
        <taxon>Dinophyceae</taxon>
        <taxon>Suessiales</taxon>
        <taxon>Symbiodiniaceae</taxon>
        <taxon>Effrenium</taxon>
    </lineage>
</organism>
<comment type="subcellular location">
    <subcellularLocation>
        <location evidence="1">Membrane</location>
        <topology evidence="1">Multi-pass membrane protein</topology>
    </subcellularLocation>
</comment>
<evidence type="ECO:0000256" key="4">
    <source>
        <dbReference type="ARBA" id="ARBA00022989"/>
    </source>
</evidence>
<evidence type="ECO:0000313" key="10">
    <source>
        <dbReference type="Proteomes" id="UP001178507"/>
    </source>
</evidence>
<feature type="transmembrane region" description="Helical" evidence="6">
    <location>
        <begin position="164"/>
        <end position="185"/>
    </location>
</feature>
<accession>A0AA36JT74</accession>
<dbReference type="Pfam" id="PF06814">
    <property type="entry name" value="GOST_TM"/>
    <property type="match status" value="1"/>
</dbReference>
<dbReference type="EMBL" id="CAUJNA010003871">
    <property type="protein sequence ID" value="CAJ1411372.1"/>
    <property type="molecule type" value="Genomic_DNA"/>
</dbReference>
<dbReference type="InterPro" id="IPR053937">
    <property type="entry name" value="GOST_TM"/>
</dbReference>
<dbReference type="InterPro" id="IPR009637">
    <property type="entry name" value="GPR107/GPR108-like"/>
</dbReference>
<name>A0AA36JT74_9DINO</name>
<feature type="transmembrane region" description="Helical" evidence="6">
    <location>
        <begin position="230"/>
        <end position="251"/>
    </location>
</feature>
<evidence type="ECO:0000256" key="3">
    <source>
        <dbReference type="ARBA" id="ARBA00022729"/>
    </source>
</evidence>
<feature type="transmembrane region" description="Helical" evidence="6">
    <location>
        <begin position="263"/>
        <end position="282"/>
    </location>
</feature>
<dbReference type="GO" id="GO:0005794">
    <property type="term" value="C:Golgi apparatus"/>
    <property type="evidence" value="ECO:0007669"/>
    <property type="project" value="TreeGrafter"/>
</dbReference>
<evidence type="ECO:0000256" key="5">
    <source>
        <dbReference type="ARBA" id="ARBA00023136"/>
    </source>
</evidence>
<feature type="domain" description="GOST seven transmembrane" evidence="8">
    <location>
        <begin position="189"/>
        <end position="397"/>
    </location>
</feature>
<feature type="transmembrane region" description="Helical" evidence="6">
    <location>
        <begin position="294"/>
        <end position="313"/>
    </location>
</feature>
<sequence length="415" mass="46881">MRQVFQACLLLACLRYGEAILKEVDFQMENHFVFFLEMDYGLDVGATITVDLVNRKPANDTYVMILSHGQWLAWRETELVTLKSDPEQPESRSPLNAYLVSCWRGLLTDKLQGTFQVEEQTGGRNRYTVILVSALKSPVEVKGSLSLVNPGGQELSLQDRDVPKALMCLGILFIVSTLALLPLVVRKGALQALLVVVLALRGVVLMLRWLDLRLVAATGTEPGLVSISWALLAKVQNILELMMFLLISLGWKVLRNQLDVSEIRFAVAISIISFYLGIFQVACTTPSTCSGYQLSRYILHSLCYLVVIVAMNFNLQKLVSAIADAPASQESGKLYKKLYAYHLFRWVFLMFIIAPTVELFLKVTIIPWDAQWLFLVLKEMRGWVIYVLLIHAYRPDQAPLRVFELTDRDASSDRD</sequence>
<evidence type="ECO:0000313" key="9">
    <source>
        <dbReference type="EMBL" id="CAJ1411372.1"/>
    </source>
</evidence>
<evidence type="ECO:0000256" key="6">
    <source>
        <dbReference type="SAM" id="Phobius"/>
    </source>
</evidence>
<feature type="transmembrane region" description="Helical" evidence="6">
    <location>
        <begin position="343"/>
        <end position="366"/>
    </location>
</feature>
<keyword evidence="2 6" id="KW-0812">Transmembrane</keyword>